<dbReference type="GO" id="GO:0031419">
    <property type="term" value="F:cobalamin binding"/>
    <property type="evidence" value="ECO:0007669"/>
    <property type="project" value="InterPro"/>
</dbReference>
<dbReference type="PROSITE" id="PS51332">
    <property type="entry name" value="B12_BINDING"/>
    <property type="match status" value="1"/>
</dbReference>
<dbReference type="SUPFAM" id="SSF52242">
    <property type="entry name" value="Cobalamin (vitamin B12)-binding domain"/>
    <property type="match status" value="1"/>
</dbReference>
<feature type="compositionally biased region" description="Polar residues" evidence="1">
    <location>
        <begin position="10"/>
        <end position="22"/>
    </location>
</feature>
<dbReference type="RefSeq" id="WP_008195882.1">
    <property type="nucleotide sequence ID" value="NZ_CXWD01000011.1"/>
</dbReference>
<dbReference type="Gene3D" id="3.40.50.280">
    <property type="entry name" value="Cobalamin-binding domain"/>
    <property type="match status" value="1"/>
</dbReference>
<dbReference type="InterPro" id="IPR036724">
    <property type="entry name" value="Cobalamin-bd_sf"/>
</dbReference>
<protein>
    <submittedName>
        <fullName evidence="3">Putative cobalamin binding protein</fullName>
    </submittedName>
</protein>
<name>A0A0M7A9I5_9HYPH</name>
<evidence type="ECO:0000256" key="1">
    <source>
        <dbReference type="SAM" id="MobiDB-lite"/>
    </source>
</evidence>
<accession>A0A0M7A9I5</accession>
<sequence length="309" mass="33883">MANNYDGEQPTENNKTPSTLADNGLTITADETANLSVQDLTVLERSVRGQVSGLVGALHPNIKNRTLNGTSVSRLDLRLHPELDERARQMPSMDVAISYRVPFLKALIDPDPRHHRDLIEELVQTNIPLQTLAIHLLCPIATELGNYWCNDDADFMQVAVASTRLSNIVNHLTHAGPRPSVPKTEKRILLARSRGTKHTLGVTLVRMCFQDLGWIVDGGADMEIGDTMYMRLSARSYDLLGLSVGRLEEAIDCKEAIERSRSEIVTENTKIVIGGAAVLTHPEGFQNTGADFVTRSALEAITLAEQAVG</sequence>
<feature type="domain" description="B12-binding" evidence="2">
    <location>
        <begin position="185"/>
        <end position="309"/>
    </location>
</feature>
<evidence type="ECO:0000313" key="3">
    <source>
        <dbReference type="EMBL" id="CTQ71805.1"/>
    </source>
</evidence>
<dbReference type="AlphaFoldDB" id="A0A0M7A9I5"/>
<dbReference type="STRING" id="388408.LAX5112_02935"/>
<evidence type="ECO:0000313" key="4">
    <source>
        <dbReference type="Proteomes" id="UP000053235"/>
    </source>
</evidence>
<organism evidence="3 4">
    <name type="scientific">Roseibium alexandrii</name>
    <dbReference type="NCBI Taxonomy" id="388408"/>
    <lineage>
        <taxon>Bacteria</taxon>
        <taxon>Pseudomonadati</taxon>
        <taxon>Pseudomonadota</taxon>
        <taxon>Alphaproteobacteria</taxon>
        <taxon>Hyphomicrobiales</taxon>
        <taxon>Stappiaceae</taxon>
        <taxon>Roseibium</taxon>
    </lineage>
</organism>
<dbReference type="Proteomes" id="UP000053235">
    <property type="component" value="Unassembled WGS sequence"/>
</dbReference>
<reference evidence="4" key="1">
    <citation type="submission" date="2015-07" db="EMBL/GenBank/DDBJ databases">
        <authorList>
            <person name="Rodrigo-Torres Lidia"/>
            <person name="Arahal R.David."/>
        </authorList>
    </citation>
    <scope>NUCLEOTIDE SEQUENCE [LARGE SCALE GENOMIC DNA]</scope>
    <source>
        <strain evidence="4">CECT 5112</strain>
    </source>
</reference>
<gene>
    <name evidence="3" type="ORF">LAX5112_02935</name>
</gene>
<proteinExistence type="predicted"/>
<dbReference type="EMBL" id="CXWD01000011">
    <property type="protein sequence ID" value="CTQ71805.1"/>
    <property type="molecule type" value="Genomic_DNA"/>
</dbReference>
<dbReference type="GO" id="GO:0046872">
    <property type="term" value="F:metal ion binding"/>
    <property type="evidence" value="ECO:0007669"/>
    <property type="project" value="InterPro"/>
</dbReference>
<evidence type="ECO:0000259" key="2">
    <source>
        <dbReference type="PROSITE" id="PS51332"/>
    </source>
</evidence>
<dbReference type="InterPro" id="IPR006158">
    <property type="entry name" value="Cobalamin-bd"/>
</dbReference>
<feature type="region of interest" description="Disordered" evidence="1">
    <location>
        <begin position="1"/>
        <end position="22"/>
    </location>
</feature>
<keyword evidence="4" id="KW-1185">Reference proteome</keyword>